<evidence type="ECO:0000259" key="3">
    <source>
        <dbReference type="Pfam" id="PF07978"/>
    </source>
</evidence>
<dbReference type="GO" id="GO:0000423">
    <property type="term" value="P:mitophagy"/>
    <property type="evidence" value="ECO:0007669"/>
    <property type="project" value="UniProtKB-ARBA"/>
</dbReference>
<comment type="similarity">
    <text evidence="1">Belongs to the NipSnap family.</text>
</comment>
<sequence>MLAPRIFRPVSSLVRPLSSSATAYRAPSIRDITPTSAEEFAARQKEFRENLEVARKKKEQQESQSVDASASASASSSPVSRDRFREYATAPTAPGASNASSNYSPAVFDAAQVLDNKALGSLSTHRILGEEHQLEVNQLPKRGPLSSLIYGTKEGQQLDKDIERSFSQVLARGKYVHSIVFHEVKPDRVDEYVDLVGQWYPRMAGTEENKVNLVGSWRTQVGDNDTFVHIWEYQRYEGYHASLHNISRHPEFPEFDRKLKSLIKSKKTSLMQEFSFWPTTPPRRLGGLFELRSYTLHPGNLLEWESHWRTGLRARREVMEGVGAWFVQIGDLNTVHHLWQFANLEERKICREQSWGIEGWAETVHKTVPLIQSMQSRILIPMPWSPVG</sequence>
<dbReference type="SUPFAM" id="SSF54909">
    <property type="entry name" value="Dimeric alpha+beta barrel"/>
    <property type="match status" value="2"/>
</dbReference>
<dbReference type="PANTHER" id="PTHR21017">
    <property type="entry name" value="NIPSNAP-RELATED"/>
    <property type="match status" value="1"/>
</dbReference>
<proteinExistence type="inferred from homology"/>
<evidence type="ECO:0000256" key="1">
    <source>
        <dbReference type="ARBA" id="ARBA00005291"/>
    </source>
</evidence>
<dbReference type="EMBL" id="ML743580">
    <property type="protein sequence ID" value="KAE8136977.1"/>
    <property type="molecule type" value="Genomic_DNA"/>
</dbReference>
<gene>
    <name evidence="4" type="ORF">BDV38DRAFT_247779</name>
</gene>
<evidence type="ECO:0000256" key="2">
    <source>
        <dbReference type="SAM" id="MobiDB-lite"/>
    </source>
</evidence>
<feature type="region of interest" description="Disordered" evidence="2">
    <location>
        <begin position="51"/>
        <end position="82"/>
    </location>
</feature>
<accession>A0A5N6SSW8</accession>
<dbReference type="Pfam" id="PF07978">
    <property type="entry name" value="NIPSNAP"/>
    <property type="match status" value="2"/>
</dbReference>
<dbReference type="InterPro" id="IPR011008">
    <property type="entry name" value="Dimeric_a/b-barrel"/>
</dbReference>
<evidence type="ECO:0000313" key="5">
    <source>
        <dbReference type="Proteomes" id="UP000325672"/>
    </source>
</evidence>
<dbReference type="FunFam" id="3.30.70.100:FF:000004">
    <property type="entry name" value="NIPSNAP family protein"/>
    <property type="match status" value="1"/>
</dbReference>
<dbReference type="GeneID" id="43638900"/>
<dbReference type="GO" id="GO:0005739">
    <property type="term" value="C:mitochondrion"/>
    <property type="evidence" value="ECO:0007669"/>
    <property type="project" value="TreeGrafter"/>
</dbReference>
<dbReference type="Gene3D" id="3.30.70.100">
    <property type="match status" value="2"/>
</dbReference>
<organism evidence="4 5">
    <name type="scientific">Aspergillus pseudotamarii</name>
    <dbReference type="NCBI Taxonomy" id="132259"/>
    <lineage>
        <taxon>Eukaryota</taxon>
        <taxon>Fungi</taxon>
        <taxon>Dikarya</taxon>
        <taxon>Ascomycota</taxon>
        <taxon>Pezizomycotina</taxon>
        <taxon>Eurotiomycetes</taxon>
        <taxon>Eurotiomycetidae</taxon>
        <taxon>Eurotiales</taxon>
        <taxon>Aspergillaceae</taxon>
        <taxon>Aspergillus</taxon>
        <taxon>Aspergillus subgen. Circumdati</taxon>
    </lineage>
</organism>
<protein>
    <recommendedName>
        <fullName evidence="3">NIPSNAP domain-containing protein</fullName>
    </recommendedName>
</protein>
<feature type="compositionally biased region" description="Low complexity" evidence="2">
    <location>
        <begin position="63"/>
        <end position="79"/>
    </location>
</feature>
<dbReference type="OrthoDB" id="10262843at2759"/>
<feature type="domain" description="NIPSNAP" evidence="3">
    <location>
        <begin position="204"/>
        <end position="276"/>
    </location>
</feature>
<name>A0A5N6SSW8_ASPPS</name>
<dbReference type="Proteomes" id="UP000325672">
    <property type="component" value="Unassembled WGS sequence"/>
</dbReference>
<dbReference type="InterPro" id="IPR012577">
    <property type="entry name" value="NIPSNAP"/>
</dbReference>
<dbReference type="RefSeq" id="XP_031913040.1">
    <property type="nucleotide sequence ID" value="XM_032054690.1"/>
</dbReference>
<dbReference type="FunFam" id="3.30.70.100:FF:000037">
    <property type="entry name" value="NIPSNAP family protein"/>
    <property type="match status" value="1"/>
</dbReference>
<evidence type="ECO:0000313" key="4">
    <source>
        <dbReference type="EMBL" id="KAE8136977.1"/>
    </source>
</evidence>
<dbReference type="InterPro" id="IPR051557">
    <property type="entry name" value="NipSnap_domain"/>
</dbReference>
<keyword evidence="5" id="KW-1185">Reference proteome</keyword>
<dbReference type="AlphaFoldDB" id="A0A5N6SSW8"/>
<dbReference type="PANTHER" id="PTHR21017:SF17">
    <property type="entry name" value="PROTEIN NIPSNAP"/>
    <property type="match status" value="1"/>
</dbReference>
<feature type="domain" description="NIPSNAP" evidence="3">
    <location>
        <begin position="289"/>
        <end position="386"/>
    </location>
</feature>
<reference evidence="4 5" key="1">
    <citation type="submission" date="2019-04" db="EMBL/GenBank/DDBJ databases">
        <title>Friends and foes A comparative genomics study of 23 Aspergillus species from section Flavi.</title>
        <authorList>
            <consortium name="DOE Joint Genome Institute"/>
            <person name="Kjaerbolling I."/>
            <person name="Vesth T."/>
            <person name="Frisvad J.C."/>
            <person name="Nybo J.L."/>
            <person name="Theobald S."/>
            <person name="Kildgaard S."/>
            <person name="Isbrandt T."/>
            <person name="Kuo A."/>
            <person name="Sato A."/>
            <person name="Lyhne E.K."/>
            <person name="Kogle M.E."/>
            <person name="Wiebenga A."/>
            <person name="Kun R.S."/>
            <person name="Lubbers R.J."/>
            <person name="Makela M.R."/>
            <person name="Barry K."/>
            <person name="Chovatia M."/>
            <person name="Clum A."/>
            <person name="Daum C."/>
            <person name="Haridas S."/>
            <person name="He G."/>
            <person name="LaButti K."/>
            <person name="Lipzen A."/>
            <person name="Mondo S."/>
            <person name="Riley R."/>
            <person name="Salamov A."/>
            <person name="Simmons B.A."/>
            <person name="Magnuson J.K."/>
            <person name="Henrissat B."/>
            <person name="Mortensen U.H."/>
            <person name="Larsen T.O."/>
            <person name="Devries R.P."/>
            <person name="Grigoriev I.V."/>
            <person name="Machida M."/>
            <person name="Baker S.E."/>
            <person name="Andersen M.R."/>
        </authorList>
    </citation>
    <scope>NUCLEOTIDE SEQUENCE [LARGE SCALE GENOMIC DNA]</scope>
    <source>
        <strain evidence="4 5">CBS 117625</strain>
    </source>
</reference>